<protein>
    <recommendedName>
        <fullName evidence="10">FIP-RBD domain-containing protein</fullName>
    </recommendedName>
</protein>
<feature type="compositionally biased region" description="Low complexity" evidence="9">
    <location>
        <begin position="23"/>
        <end position="32"/>
    </location>
</feature>
<dbReference type="OMA" id="SWNLKYQ"/>
<dbReference type="GO" id="GO:0030496">
    <property type="term" value="C:midbody"/>
    <property type="evidence" value="ECO:0007669"/>
    <property type="project" value="UniProtKB-SubCell"/>
</dbReference>
<dbReference type="PROSITE" id="PS51511">
    <property type="entry name" value="FIP_RBD"/>
    <property type="match status" value="1"/>
</dbReference>
<feature type="region of interest" description="Disordered" evidence="9">
    <location>
        <begin position="1"/>
        <end position="61"/>
    </location>
</feature>
<dbReference type="Gene3D" id="1.20.5.2440">
    <property type="match status" value="1"/>
</dbReference>
<dbReference type="SUPFAM" id="SSF144270">
    <property type="entry name" value="Eferin C-derminal domain-like"/>
    <property type="match status" value="1"/>
</dbReference>
<accession>G0PGK7</accession>
<evidence type="ECO:0000256" key="2">
    <source>
        <dbReference type="ARBA" id="ARBA00004626"/>
    </source>
</evidence>
<dbReference type="InterPro" id="IPR057316">
    <property type="entry name" value="Rab11-FIP3/4_dom"/>
</dbReference>
<dbReference type="GO" id="GO:0032465">
    <property type="term" value="P:regulation of cytokinesis"/>
    <property type="evidence" value="ECO:0007669"/>
    <property type="project" value="TreeGrafter"/>
</dbReference>
<dbReference type="GO" id="GO:0032456">
    <property type="term" value="P:endocytic recycling"/>
    <property type="evidence" value="ECO:0007669"/>
    <property type="project" value="TreeGrafter"/>
</dbReference>
<name>G0PGK7_CAEBE</name>
<dbReference type="FunFam" id="1.20.5.2440:FF:000007">
    <property type="entry name" value="Rab-11 Family Interacting-Protein"/>
    <property type="match status" value="1"/>
</dbReference>
<proteinExistence type="predicted"/>
<evidence type="ECO:0000256" key="3">
    <source>
        <dbReference type="ARBA" id="ARBA00004654"/>
    </source>
</evidence>
<evidence type="ECO:0000256" key="8">
    <source>
        <dbReference type="SAM" id="Coils"/>
    </source>
</evidence>
<organism evidence="12">
    <name type="scientific">Caenorhabditis brenneri</name>
    <name type="common">Nematode worm</name>
    <dbReference type="NCBI Taxonomy" id="135651"/>
    <lineage>
        <taxon>Eukaryota</taxon>
        <taxon>Metazoa</taxon>
        <taxon>Ecdysozoa</taxon>
        <taxon>Nematoda</taxon>
        <taxon>Chromadorea</taxon>
        <taxon>Rhabditida</taxon>
        <taxon>Rhabditina</taxon>
        <taxon>Rhabditomorpha</taxon>
        <taxon>Rhabditoidea</taxon>
        <taxon>Rhabditidae</taxon>
        <taxon>Peloderinae</taxon>
        <taxon>Caenorhabditis</taxon>
    </lineage>
</organism>
<dbReference type="Pfam" id="PF25450">
    <property type="entry name" value="Rab11-FIP3"/>
    <property type="match status" value="1"/>
</dbReference>
<evidence type="ECO:0000256" key="6">
    <source>
        <dbReference type="ARBA" id="ARBA00023054"/>
    </source>
</evidence>
<comment type="subcellular location">
    <subcellularLocation>
        <location evidence="2">Cleavage furrow</location>
    </subcellularLocation>
    <subcellularLocation>
        <location evidence="1">Midbody</location>
    </subcellularLocation>
    <subcellularLocation>
        <location evidence="3">Recycling endosome membrane</location>
        <topology evidence="3">Peripheral membrane protein</topology>
    </subcellularLocation>
</comment>
<dbReference type="PANTHER" id="PTHR15726">
    <property type="entry name" value="RAB11-FAMILY INTERACTING PROTEIN"/>
    <property type="match status" value="1"/>
</dbReference>
<evidence type="ECO:0000259" key="10">
    <source>
        <dbReference type="PROSITE" id="PS51511"/>
    </source>
</evidence>
<dbReference type="InterPro" id="IPR037245">
    <property type="entry name" value="FIP-RBD_C_sf"/>
</dbReference>
<feature type="compositionally biased region" description="Low complexity" evidence="9">
    <location>
        <begin position="44"/>
        <end position="53"/>
    </location>
</feature>
<keyword evidence="7" id="KW-0472">Membrane</keyword>
<evidence type="ECO:0000256" key="9">
    <source>
        <dbReference type="SAM" id="MobiDB-lite"/>
    </source>
</evidence>
<dbReference type="FunCoup" id="G0PGK7">
    <property type="interactions" value="185"/>
</dbReference>
<keyword evidence="12" id="KW-1185">Reference proteome</keyword>
<dbReference type="eggNOG" id="KOG0982">
    <property type="taxonomic scope" value="Eukaryota"/>
</dbReference>
<dbReference type="InterPro" id="IPR051977">
    <property type="entry name" value="Rab11-interacting_regulator"/>
</dbReference>
<dbReference type="EMBL" id="GL380425">
    <property type="protein sequence ID" value="EGT55186.1"/>
    <property type="molecule type" value="Genomic_DNA"/>
</dbReference>
<keyword evidence="4" id="KW-0813">Transport</keyword>
<feature type="domain" description="FIP-RBD" evidence="10">
    <location>
        <begin position="287"/>
        <end position="349"/>
    </location>
</feature>
<gene>
    <name evidence="11" type="ORF">CAEBREN_06960</name>
</gene>
<dbReference type="InParanoid" id="G0PGK7"/>
<dbReference type="GO" id="GO:0055038">
    <property type="term" value="C:recycling endosome membrane"/>
    <property type="evidence" value="ECO:0007669"/>
    <property type="project" value="UniProtKB-SubCell"/>
</dbReference>
<evidence type="ECO:0000313" key="11">
    <source>
        <dbReference type="EMBL" id="EGT55186.1"/>
    </source>
</evidence>
<dbReference type="STRING" id="135651.G0PGK7"/>
<feature type="coiled-coil region" evidence="8">
    <location>
        <begin position="73"/>
        <end position="128"/>
    </location>
</feature>
<dbReference type="GO" id="GO:0030139">
    <property type="term" value="C:endocytic vesicle"/>
    <property type="evidence" value="ECO:0007669"/>
    <property type="project" value="TreeGrafter"/>
</dbReference>
<dbReference type="Pfam" id="PF09457">
    <property type="entry name" value="RBD-FIP"/>
    <property type="match status" value="1"/>
</dbReference>
<dbReference type="AlphaFoldDB" id="G0PGK7"/>
<evidence type="ECO:0000256" key="7">
    <source>
        <dbReference type="ARBA" id="ARBA00023136"/>
    </source>
</evidence>
<feature type="coiled-coil region" evidence="8">
    <location>
        <begin position="155"/>
        <end position="289"/>
    </location>
</feature>
<evidence type="ECO:0000256" key="5">
    <source>
        <dbReference type="ARBA" id="ARBA00022753"/>
    </source>
</evidence>
<dbReference type="OrthoDB" id="418358at2759"/>
<dbReference type="PANTHER" id="PTHR15726:SF7">
    <property type="entry name" value="NUCLEAR FALLOUT, ISOFORM J"/>
    <property type="match status" value="1"/>
</dbReference>
<sequence>MTTEFVSEEESKYADSPMRLQGSSASSASVASRLYGTRSRRDSLGGSSSESDLIAFGGDQDAMNDFSSQMSQFNTFTKRYSELEERVMSLSDEKTRLKTENSVMKERVHNLEEQLTDNEDRFKQLISDEKTRGTESISRLKREKELETESWNLKYQMLEKDLIAAKKDAERSNEETKRVRNELEKTENKLEEAQLLIEGMEEERIQLERQFKKFKEEAQQDIDSSSEMVEVLALETEELRRKVDGPRSGSISEHIGDMHEEMDVLKAKIAELMREKEEMADQLLATSVEKGRSLIADTPSLADELAGGDSSQLLDALREQEICNQKLRVYINGILMRVIERHPEILEIGEEGVRILSKLTVRRRISVLANVVVVFNAGRILITNPFRQNLRLPSLIVSSMGMMVERRDVDNNNWQISCDVARSFSFFLLPF</sequence>
<evidence type="ECO:0000256" key="4">
    <source>
        <dbReference type="ARBA" id="ARBA00022448"/>
    </source>
</evidence>
<dbReference type="GO" id="GO:0032154">
    <property type="term" value="C:cleavage furrow"/>
    <property type="evidence" value="ECO:0007669"/>
    <property type="project" value="UniProtKB-SubCell"/>
</dbReference>
<keyword evidence="6 8" id="KW-0175">Coiled coil</keyword>
<dbReference type="HOGENOM" id="CLU_018925_0_0_1"/>
<evidence type="ECO:0000256" key="1">
    <source>
        <dbReference type="ARBA" id="ARBA00004214"/>
    </source>
</evidence>
<keyword evidence="5" id="KW-0967">Endosome</keyword>
<dbReference type="Proteomes" id="UP000008068">
    <property type="component" value="Unassembled WGS sequence"/>
</dbReference>
<reference evidence="12" key="1">
    <citation type="submission" date="2011-07" db="EMBL/GenBank/DDBJ databases">
        <authorList>
            <consortium name="Caenorhabditis brenneri Sequencing and Analysis Consortium"/>
            <person name="Wilson R.K."/>
        </authorList>
    </citation>
    <scope>NUCLEOTIDE SEQUENCE [LARGE SCALE GENOMIC DNA]</scope>
    <source>
        <strain evidence="12">PB2801</strain>
    </source>
</reference>
<dbReference type="InterPro" id="IPR019018">
    <property type="entry name" value="Rab-bd_FIP-RBD"/>
</dbReference>
<evidence type="ECO:0000313" key="12">
    <source>
        <dbReference type="Proteomes" id="UP000008068"/>
    </source>
</evidence>